<keyword evidence="2" id="KW-1185">Reference proteome</keyword>
<name>A0ABP0IWH5_9DINO</name>
<protein>
    <submittedName>
        <fullName evidence="1">Uncharacterized protein</fullName>
    </submittedName>
</protein>
<reference evidence="1 2" key="1">
    <citation type="submission" date="2024-02" db="EMBL/GenBank/DDBJ databases">
        <authorList>
            <person name="Chen Y."/>
            <person name="Shah S."/>
            <person name="Dougan E. K."/>
            <person name="Thang M."/>
            <person name="Chan C."/>
        </authorList>
    </citation>
    <scope>NUCLEOTIDE SEQUENCE [LARGE SCALE GENOMIC DNA]</scope>
</reference>
<dbReference type="Proteomes" id="UP001642484">
    <property type="component" value="Unassembled WGS sequence"/>
</dbReference>
<comment type="caution">
    <text evidence="1">The sequence shown here is derived from an EMBL/GenBank/DDBJ whole genome shotgun (WGS) entry which is preliminary data.</text>
</comment>
<dbReference type="EMBL" id="CAXAMN010003814">
    <property type="protein sequence ID" value="CAK9006437.1"/>
    <property type="molecule type" value="Genomic_DNA"/>
</dbReference>
<accession>A0ABP0IWH5</accession>
<proteinExistence type="predicted"/>
<gene>
    <name evidence="1" type="ORF">CCMP2556_LOCUS8442</name>
</gene>
<sequence>MFRQQLAHKTGESKAAYNVKTEQLVNNFVQAKMQEFMQQCNQAAENRRNHCKWTINVHFFCNRDGGQELVLQKFKEQMAELGFPNGVGNPYSEHAGLWRLLDLTANWEAEEVAA</sequence>
<organism evidence="1 2">
    <name type="scientific">Durusdinium trenchii</name>
    <dbReference type="NCBI Taxonomy" id="1381693"/>
    <lineage>
        <taxon>Eukaryota</taxon>
        <taxon>Sar</taxon>
        <taxon>Alveolata</taxon>
        <taxon>Dinophyceae</taxon>
        <taxon>Suessiales</taxon>
        <taxon>Symbiodiniaceae</taxon>
        <taxon>Durusdinium</taxon>
    </lineage>
</organism>
<evidence type="ECO:0000313" key="1">
    <source>
        <dbReference type="EMBL" id="CAK9006437.1"/>
    </source>
</evidence>
<evidence type="ECO:0000313" key="2">
    <source>
        <dbReference type="Proteomes" id="UP001642484"/>
    </source>
</evidence>